<organism evidence="3 4">
    <name type="scientific">Streptomyces cinnamoneus</name>
    <name type="common">Streptoverticillium cinnamoneum</name>
    <dbReference type="NCBI Taxonomy" id="53446"/>
    <lineage>
        <taxon>Bacteria</taxon>
        <taxon>Bacillati</taxon>
        <taxon>Actinomycetota</taxon>
        <taxon>Actinomycetes</taxon>
        <taxon>Kitasatosporales</taxon>
        <taxon>Streptomycetaceae</taxon>
        <taxon>Streptomyces</taxon>
        <taxon>Streptomyces cinnamoneus group</taxon>
    </lineage>
</organism>
<comment type="caution">
    <text evidence="3">The sequence shown here is derived from an EMBL/GenBank/DDBJ whole genome shotgun (WGS) entry which is preliminary data.</text>
</comment>
<reference evidence="3" key="1">
    <citation type="journal article" date="2014" name="Int. J. Syst. Evol. Microbiol.">
        <title>Complete genome sequence of Corynebacterium casei LMG S-19264T (=DSM 44701T), isolated from a smear-ripened cheese.</title>
        <authorList>
            <consortium name="US DOE Joint Genome Institute (JGI-PGF)"/>
            <person name="Walter F."/>
            <person name="Albersmeier A."/>
            <person name="Kalinowski J."/>
            <person name="Ruckert C."/>
        </authorList>
    </citation>
    <scope>NUCLEOTIDE SEQUENCE</scope>
    <source>
        <strain evidence="3">JCM 4633</strain>
    </source>
</reference>
<dbReference type="Pfam" id="PF13412">
    <property type="entry name" value="HTH_24"/>
    <property type="match status" value="1"/>
</dbReference>
<evidence type="ECO:0000313" key="3">
    <source>
        <dbReference type="EMBL" id="GHC68536.1"/>
    </source>
</evidence>
<dbReference type="InterPro" id="IPR036388">
    <property type="entry name" value="WH-like_DNA-bd_sf"/>
</dbReference>
<feature type="region of interest" description="Disordered" evidence="1">
    <location>
        <begin position="1"/>
        <end position="27"/>
    </location>
</feature>
<feature type="compositionally biased region" description="Basic and acidic residues" evidence="1">
    <location>
        <begin position="14"/>
        <end position="24"/>
    </location>
</feature>
<reference evidence="3" key="2">
    <citation type="submission" date="2020-09" db="EMBL/GenBank/DDBJ databases">
        <authorList>
            <person name="Sun Q."/>
            <person name="Ohkuma M."/>
        </authorList>
    </citation>
    <scope>NUCLEOTIDE SEQUENCE</scope>
    <source>
        <strain evidence="3">JCM 4633</strain>
    </source>
</reference>
<dbReference type="InterPro" id="IPR016032">
    <property type="entry name" value="Sig_transdc_resp-reg_C-effctor"/>
</dbReference>
<accession>A0A918WQZ8</accession>
<dbReference type="PANTHER" id="PTHR34293:SF1">
    <property type="entry name" value="HTH-TYPE TRANSCRIPTIONAL REGULATOR TRMBL2"/>
    <property type="match status" value="1"/>
</dbReference>
<dbReference type="SUPFAM" id="SSF46894">
    <property type="entry name" value="C-terminal effector domain of the bipartite response regulators"/>
    <property type="match status" value="1"/>
</dbReference>
<dbReference type="SMART" id="SM00421">
    <property type="entry name" value="HTH_LUXR"/>
    <property type="match status" value="1"/>
</dbReference>
<evidence type="ECO:0000313" key="4">
    <source>
        <dbReference type="Proteomes" id="UP000646244"/>
    </source>
</evidence>
<name>A0A918WQZ8_STRCJ</name>
<dbReference type="Gene3D" id="1.10.10.10">
    <property type="entry name" value="Winged helix-like DNA-binding domain superfamily/Winged helix DNA-binding domain"/>
    <property type="match status" value="1"/>
</dbReference>
<dbReference type="EMBL" id="BMVB01000025">
    <property type="protein sequence ID" value="GHC68536.1"/>
    <property type="molecule type" value="Genomic_DNA"/>
</dbReference>
<dbReference type="InterPro" id="IPR051797">
    <property type="entry name" value="TrmB-like"/>
</dbReference>
<dbReference type="InterPro" id="IPR000792">
    <property type="entry name" value="Tscrpt_reg_LuxR_C"/>
</dbReference>
<dbReference type="GO" id="GO:0003677">
    <property type="term" value="F:DNA binding"/>
    <property type="evidence" value="ECO:0007669"/>
    <property type="project" value="InterPro"/>
</dbReference>
<dbReference type="GO" id="GO:0006355">
    <property type="term" value="P:regulation of DNA-templated transcription"/>
    <property type="evidence" value="ECO:0007669"/>
    <property type="project" value="InterPro"/>
</dbReference>
<dbReference type="Proteomes" id="UP000646244">
    <property type="component" value="Unassembled WGS sequence"/>
</dbReference>
<sequence>MLGSMGVEAIRQTAHGERRVERPAGESPVEVVTGAEAITRRLLRLRLSAAEEVCAMLTGGPGVLTRGPGAAAPAKGGAVPHRTVVERLGRHGPAAGGRPDGGGLIRVVERIPAELVMADRRVALLPLASGDGSAALVVHSGRLLDRLVDLFEDVWHEGRPPGPFPAAVDGPDATDLEVLALLLAGLTDASVAKQLGLGLRTVQRRVKRLMEIAGVTTRLQLGWHAAERGWTTRR</sequence>
<proteinExistence type="predicted"/>
<evidence type="ECO:0000259" key="2">
    <source>
        <dbReference type="SMART" id="SM00421"/>
    </source>
</evidence>
<dbReference type="RefSeq" id="WP_190112502.1">
    <property type="nucleotide sequence ID" value="NZ_BMVB01000025.1"/>
</dbReference>
<feature type="domain" description="HTH luxR-type" evidence="2">
    <location>
        <begin position="168"/>
        <end position="225"/>
    </location>
</feature>
<protein>
    <recommendedName>
        <fullName evidence="2">HTH luxR-type domain-containing protein</fullName>
    </recommendedName>
</protein>
<gene>
    <name evidence="3" type="ORF">GCM10010507_53810</name>
</gene>
<dbReference type="AlphaFoldDB" id="A0A918WQZ8"/>
<dbReference type="PANTHER" id="PTHR34293">
    <property type="entry name" value="HTH-TYPE TRANSCRIPTIONAL REGULATOR TRMBL2"/>
    <property type="match status" value="1"/>
</dbReference>
<evidence type="ECO:0000256" key="1">
    <source>
        <dbReference type="SAM" id="MobiDB-lite"/>
    </source>
</evidence>